<evidence type="ECO:0000256" key="1">
    <source>
        <dbReference type="SAM" id="Phobius"/>
    </source>
</evidence>
<gene>
    <name evidence="3" type="ORF">A2406_02415</name>
</gene>
<organism evidence="3 4">
    <name type="scientific">Candidatus Komeilibacteria bacterium RIFOXYC1_FULL_37_11</name>
    <dbReference type="NCBI Taxonomy" id="1798555"/>
    <lineage>
        <taxon>Bacteria</taxon>
        <taxon>Candidatus Komeiliibacteriota</taxon>
    </lineage>
</organism>
<name>A0A1G2BZR6_9BACT</name>
<dbReference type="InterPro" id="IPR001173">
    <property type="entry name" value="Glyco_trans_2-like"/>
</dbReference>
<sequence>MAKADLSVIIVNWKVKDLLKKCLDSILAYQKNYQLEIFIVDNHSQDGSVEMIKKDYPMVSLIALEKNIGFGAANNLAIKKATADYIFLLNPDTELTADFFDQAFSYMQNNPAVGILGPKIINSDGSQQASIRNLPNLLSQSLTLFKLQNILGSDKPLEPYINKSLIAPVSKIRKLFSASKALTHYLAEDFDYSREQSVEQIMGAAMFIRRSVLDKIGVFDTKFFVWFEEVDLCQRAKKAGLEIKYFPQAVIIHHGGQSFSQSQTLKKQKLFNKSLWYYFFKHKPFIQTLIIFLLIPINIGLTLIYVTFFKNKGK</sequence>
<protein>
    <recommendedName>
        <fullName evidence="2">Glycosyltransferase 2-like domain-containing protein</fullName>
    </recommendedName>
</protein>
<keyword evidence="1" id="KW-0812">Transmembrane</keyword>
<dbReference type="Gene3D" id="3.90.550.10">
    <property type="entry name" value="Spore Coat Polysaccharide Biosynthesis Protein SpsA, Chain A"/>
    <property type="match status" value="1"/>
</dbReference>
<dbReference type="InterPro" id="IPR029044">
    <property type="entry name" value="Nucleotide-diphossugar_trans"/>
</dbReference>
<evidence type="ECO:0000259" key="2">
    <source>
        <dbReference type="Pfam" id="PF00535"/>
    </source>
</evidence>
<dbReference type="PANTHER" id="PTHR43179">
    <property type="entry name" value="RHAMNOSYLTRANSFERASE WBBL"/>
    <property type="match status" value="1"/>
</dbReference>
<dbReference type="AlphaFoldDB" id="A0A1G2BZR6"/>
<keyword evidence="1" id="KW-1133">Transmembrane helix</keyword>
<accession>A0A1G2BZR6</accession>
<evidence type="ECO:0000313" key="4">
    <source>
        <dbReference type="Proteomes" id="UP000177626"/>
    </source>
</evidence>
<dbReference type="CDD" id="cd04186">
    <property type="entry name" value="GT_2_like_c"/>
    <property type="match status" value="1"/>
</dbReference>
<dbReference type="PANTHER" id="PTHR43179:SF7">
    <property type="entry name" value="RHAMNOSYLTRANSFERASE WBBL"/>
    <property type="match status" value="1"/>
</dbReference>
<feature type="domain" description="Glycosyltransferase 2-like" evidence="2">
    <location>
        <begin position="7"/>
        <end position="132"/>
    </location>
</feature>
<proteinExistence type="predicted"/>
<dbReference type="Proteomes" id="UP000177626">
    <property type="component" value="Unassembled WGS sequence"/>
</dbReference>
<reference evidence="3 4" key="1">
    <citation type="journal article" date="2016" name="Nat. Commun.">
        <title>Thousands of microbial genomes shed light on interconnected biogeochemical processes in an aquifer system.</title>
        <authorList>
            <person name="Anantharaman K."/>
            <person name="Brown C.T."/>
            <person name="Hug L.A."/>
            <person name="Sharon I."/>
            <person name="Castelle C.J."/>
            <person name="Probst A.J."/>
            <person name="Thomas B.C."/>
            <person name="Singh A."/>
            <person name="Wilkins M.J."/>
            <person name="Karaoz U."/>
            <person name="Brodie E.L."/>
            <person name="Williams K.H."/>
            <person name="Hubbard S.S."/>
            <person name="Banfield J.F."/>
        </authorList>
    </citation>
    <scope>NUCLEOTIDE SEQUENCE [LARGE SCALE GENOMIC DNA]</scope>
</reference>
<keyword evidence="1" id="KW-0472">Membrane</keyword>
<dbReference type="SUPFAM" id="SSF53448">
    <property type="entry name" value="Nucleotide-diphospho-sugar transferases"/>
    <property type="match status" value="1"/>
</dbReference>
<evidence type="ECO:0000313" key="3">
    <source>
        <dbReference type="EMBL" id="OGY94655.1"/>
    </source>
</evidence>
<feature type="transmembrane region" description="Helical" evidence="1">
    <location>
        <begin position="289"/>
        <end position="309"/>
    </location>
</feature>
<comment type="caution">
    <text evidence="3">The sequence shown here is derived from an EMBL/GenBank/DDBJ whole genome shotgun (WGS) entry which is preliminary data.</text>
</comment>
<dbReference type="EMBL" id="MHKQ01000005">
    <property type="protein sequence ID" value="OGY94655.1"/>
    <property type="molecule type" value="Genomic_DNA"/>
</dbReference>
<dbReference type="Pfam" id="PF00535">
    <property type="entry name" value="Glycos_transf_2"/>
    <property type="match status" value="1"/>
</dbReference>